<dbReference type="InterPro" id="IPR058498">
    <property type="entry name" value="DUF8185"/>
</dbReference>
<dbReference type="Proteomes" id="UP000325516">
    <property type="component" value="Chromosome"/>
</dbReference>
<dbReference type="KEGG" id="mlz:F6J85_09655"/>
<dbReference type="Pfam" id="PF26035">
    <property type="entry name" value="DUF8010"/>
    <property type="match status" value="1"/>
</dbReference>
<proteinExistence type="predicted"/>
<dbReference type="EMBL" id="CP044232">
    <property type="protein sequence ID" value="QEW03343.1"/>
    <property type="molecule type" value="Genomic_DNA"/>
</dbReference>
<dbReference type="InterPro" id="IPR058323">
    <property type="entry name" value="DUF8010"/>
</dbReference>
<sequence length="223" mass="22655">MSPRLIFPDAEAAADLLTFASRASRLGDGAVRLRAAAGTLVVTCAPLAPRGLGDSTPTILGMRVMGVDPELECDLVVAADALTTALDDPASVALPATALSASWAGVSPPRGGWAAAGEVAASVLASRAQWGIAAVADRVPVDAGEDAVRAVRAQVWGPPDDALRDLPLGVAFTAFALGFIAGEETAVLRAAGPWTRISLQRGHVLVRGPLRAGLTPVRRTGAA</sequence>
<organism evidence="3 4">
    <name type="scientific">Microbacterium lushaniae</name>
    <dbReference type="NCBI Taxonomy" id="2614639"/>
    <lineage>
        <taxon>Bacteria</taxon>
        <taxon>Bacillati</taxon>
        <taxon>Actinomycetota</taxon>
        <taxon>Actinomycetes</taxon>
        <taxon>Micrococcales</taxon>
        <taxon>Microbacteriaceae</taxon>
        <taxon>Microbacterium</taxon>
    </lineage>
</organism>
<name>A0A5J6L437_9MICO</name>
<evidence type="ECO:0000259" key="2">
    <source>
        <dbReference type="Pfam" id="PF26572"/>
    </source>
</evidence>
<accession>A0A5J6L437</accession>
<dbReference type="RefSeq" id="WP_150924807.1">
    <property type="nucleotide sequence ID" value="NZ_CP044232.1"/>
</dbReference>
<evidence type="ECO:0000313" key="4">
    <source>
        <dbReference type="Proteomes" id="UP000325516"/>
    </source>
</evidence>
<dbReference type="Pfam" id="PF26572">
    <property type="entry name" value="DUF8185"/>
    <property type="match status" value="1"/>
</dbReference>
<protein>
    <submittedName>
        <fullName evidence="3">Uncharacterized protein</fullName>
    </submittedName>
</protein>
<reference evidence="4" key="1">
    <citation type="submission" date="2019-09" db="EMBL/GenBank/DDBJ databases">
        <title>Mumia zhuanghuii sp. nov. isolated from the intestinal contents of plateau pika (Ochotona curzoniae) in the Qinghai-Tibet plateau of China.</title>
        <authorList>
            <person name="Tian Z."/>
        </authorList>
    </citation>
    <scope>NUCLEOTIDE SEQUENCE [LARGE SCALE GENOMIC DNA]</scope>
    <source>
        <strain evidence="4">L-031</strain>
    </source>
</reference>
<feature type="domain" description="DUF8185" evidence="2">
    <location>
        <begin position="108"/>
        <end position="209"/>
    </location>
</feature>
<feature type="domain" description="DUF8010" evidence="1">
    <location>
        <begin position="3"/>
        <end position="105"/>
    </location>
</feature>
<keyword evidence="4" id="KW-1185">Reference proteome</keyword>
<evidence type="ECO:0000313" key="3">
    <source>
        <dbReference type="EMBL" id="QEW03343.1"/>
    </source>
</evidence>
<dbReference type="AlphaFoldDB" id="A0A5J6L437"/>
<evidence type="ECO:0000259" key="1">
    <source>
        <dbReference type="Pfam" id="PF26035"/>
    </source>
</evidence>
<gene>
    <name evidence="3" type="ORF">F6J85_09655</name>
</gene>